<dbReference type="Proteomes" id="UP000686327">
    <property type="component" value="Unassembled WGS sequence"/>
</dbReference>
<comment type="caution">
    <text evidence="2">The sequence shown here is derived from an EMBL/GenBank/DDBJ whole genome shotgun (WGS) entry which is preliminary data.</text>
</comment>
<gene>
    <name evidence="2" type="primary">pgaA</name>
    <name evidence="2" type="ORF">KC222_16200</name>
</gene>
<dbReference type="NCBIfam" id="TIGR03939">
    <property type="entry name" value="PGA_TPR_OMP"/>
    <property type="match status" value="1"/>
</dbReference>
<reference evidence="2 3" key="1">
    <citation type="submission" date="2021-04" db="EMBL/GenBank/DDBJ databases">
        <authorList>
            <person name="Seiffert S.N."/>
        </authorList>
    </citation>
    <scope>NUCLEOTIDE SEQUENCE [LARGE SCALE GENOMIC DNA]</scope>
    <source>
        <strain evidence="2 3">1</strain>
    </source>
</reference>
<sequence length="780" mass="88014">MAQRLNINKLFFFHGTELALLLGLTGLFPAQSFGGESVYEQQVMLARSGNYQPLLDSLKRQQMQGALSDEQVADWLQVASWAGRDEDVVSVWQRYQQRVSIPARGIASAARSYRNLRRWTESLALWEQVLCLAPANIDYRIGRIKTLADGHQEWPALFEAQRLVALAPEDLAALHTLADALSVNRMSAPALALADRANLTPAERRRLEIDAASELVRIADILPREEKERFAVAQQALDRYDMLFALWRNDPQAARDLVRARIDKLGALYAHNYYPLVTAEYESLASQKADVPGWALRWVVDAYLAQRKLEPAVALSPQAARPLPDESEHAMFYALLDSGQYLAARRYVENITGSAPYVFYIAGSPTPQPNDAWLEGKTLSLQYLLATHALPEAEKLAYYLATTGPGNQGLRTGYAEALQMRGLPQAAERELKAAELLEPSNLELERQQAYVAQDLHEWRQMSLLTDDVLTRAPLDLDSRQLSRARDVHRMSELRISGNQGITSDTPISGAHDFSWDAAIYGPPLADEWRLFGGNRFSSGRFEEGKGLNRSVFGGIEWRPRASWAEFELANNHFNGGNKPGARLAAWHSFSDSWRAGGGIERLTRGTPLRALRNGISSNQANIWLRWYQNERREYRLAATASRFTDHNFRQEYSLEGKERVWQRPGLTLDLLPGFSFGANSRANTVYYSPKWDFSAAPTFSADHVMYRRYDTVWSQQFTASAGVYGQKSYGSGVITSFGYGQRIEWNNVLDTGVMLNWEKRPYDGRRESNLAVVFDANLRF</sequence>
<organism evidence="2 3">
    <name type="scientific">Cedecea davisae</name>
    <dbReference type="NCBI Taxonomy" id="158484"/>
    <lineage>
        <taxon>Bacteria</taxon>
        <taxon>Pseudomonadati</taxon>
        <taxon>Pseudomonadota</taxon>
        <taxon>Gammaproteobacteria</taxon>
        <taxon>Enterobacterales</taxon>
        <taxon>Enterobacteriaceae</taxon>
        <taxon>Cedecea</taxon>
    </lineage>
</organism>
<accession>A0ABS6DK00</accession>
<evidence type="ECO:0000259" key="1">
    <source>
        <dbReference type="Pfam" id="PF21197"/>
    </source>
</evidence>
<protein>
    <submittedName>
        <fullName evidence="2">Poly-beta-1,6 N-acetyl-D-glucosamine export porin PgaA</fullName>
    </submittedName>
</protein>
<dbReference type="EMBL" id="JAGRYU010000030">
    <property type="protein sequence ID" value="MBU4683548.1"/>
    <property type="molecule type" value="Genomic_DNA"/>
</dbReference>
<keyword evidence="3" id="KW-1185">Reference proteome</keyword>
<dbReference type="InterPro" id="IPR049003">
    <property type="entry name" value="PgaA_barrel"/>
</dbReference>
<evidence type="ECO:0000313" key="2">
    <source>
        <dbReference type="EMBL" id="MBU4683548.1"/>
    </source>
</evidence>
<proteinExistence type="predicted"/>
<dbReference type="InterPro" id="IPR023870">
    <property type="entry name" value="PGA_export_porin_PgaA"/>
</dbReference>
<dbReference type="Pfam" id="PF21197">
    <property type="entry name" value="PgaA_barrel"/>
    <property type="match status" value="1"/>
</dbReference>
<name>A0ABS6DK00_9ENTR</name>
<reference evidence="3" key="2">
    <citation type="submission" date="2023-07" db="EMBL/GenBank/DDBJ databases">
        <title>Cedecea davisae an AmpC producer and its therapeutic implications.</title>
        <authorList>
            <person name="Notter J."/>
        </authorList>
    </citation>
    <scope>NUCLEOTIDE SEQUENCE [LARGE SCALE GENOMIC DNA]</scope>
    <source>
        <strain evidence="3">1</strain>
    </source>
</reference>
<evidence type="ECO:0000313" key="3">
    <source>
        <dbReference type="Proteomes" id="UP000686327"/>
    </source>
</evidence>
<feature type="domain" description="PgaA membrane beta barrel" evidence="1">
    <location>
        <begin position="487"/>
        <end position="780"/>
    </location>
</feature>
<dbReference type="RefSeq" id="WP_216376519.1">
    <property type="nucleotide sequence ID" value="NZ_JAGRYT010000003.1"/>
</dbReference>